<dbReference type="KEGG" id="rsi:Runsl_1371"/>
<evidence type="ECO:0000313" key="2">
    <source>
        <dbReference type="EMBL" id="AEI47797.1"/>
    </source>
</evidence>
<dbReference type="Pfam" id="PF09537">
    <property type="entry name" value="DUF2383"/>
    <property type="match status" value="1"/>
</dbReference>
<dbReference type="InterPro" id="IPR011971">
    <property type="entry name" value="CHP02284"/>
</dbReference>
<evidence type="ECO:0000259" key="1">
    <source>
        <dbReference type="Pfam" id="PF09537"/>
    </source>
</evidence>
<dbReference type="NCBIfam" id="TIGR02284">
    <property type="entry name" value="PA2169 family four-helix-bundle protein"/>
    <property type="match status" value="1"/>
</dbReference>
<sequence length="177" mass="19716">MTQDIQCLQNLMERNNQTVIDILNGLVHINNDRIAGYHQASQETKAEDLEQLFTSMLNESVNFAETLAAYIKEMGGEPTVHGTATGAIHQAWLKFREALTGNDRTVLLESCEFGDQAAIEAYETALHDEAIQQHEELKGVLLRQQADIQSSLKIIQTLTPRINTTQAEQAALKLQSP</sequence>
<dbReference type="PIRSF" id="PIRSF029477">
    <property type="entry name" value="UCP029477"/>
    <property type="match status" value="1"/>
</dbReference>
<feature type="domain" description="DUF2383" evidence="1">
    <location>
        <begin position="19"/>
        <end position="127"/>
    </location>
</feature>
<gene>
    <name evidence="2" type="ordered locus">Runsl_1371</name>
</gene>
<organism evidence="2 3">
    <name type="scientific">Runella slithyformis (strain ATCC 29530 / DSM 19594 / LMG 11500 / NCIMB 11436 / LSU 4)</name>
    <dbReference type="NCBI Taxonomy" id="761193"/>
    <lineage>
        <taxon>Bacteria</taxon>
        <taxon>Pseudomonadati</taxon>
        <taxon>Bacteroidota</taxon>
        <taxon>Cytophagia</taxon>
        <taxon>Cytophagales</taxon>
        <taxon>Spirosomataceae</taxon>
        <taxon>Runella</taxon>
    </lineage>
</organism>
<reference evidence="2 3" key="2">
    <citation type="journal article" date="2012" name="Stand. Genomic Sci.">
        <title>Complete genome sequence of the aquatic bacterium Runella slithyformis type strain (LSU 4(T)).</title>
        <authorList>
            <person name="Copeland A."/>
            <person name="Zhang X."/>
            <person name="Misra M."/>
            <person name="Lapidus A."/>
            <person name="Nolan M."/>
            <person name="Lucas S."/>
            <person name="Deshpande S."/>
            <person name="Cheng J.F."/>
            <person name="Tapia R."/>
            <person name="Goodwin L.A."/>
            <person name="Pitluck S."/>
            <person name="Liolios K."/>
            <person name="Pagani I."/>
            <person name="Ivanova N."/>
            <person name="Mikhailova N."/>
            <person name="Pati A."/>
            <person name="Chen A."/>
            <person name="Palaniappan K."/>
            <person name="Land M."/>
            <person name="Hauser L."/>
            <person name="Pan C."/>
            <person name="Jeffries C.D."/>
            <person name="Detter J.C."/>
            <person name="Brambilla E.M."/>
            <person name="Rohde M."/>
            <person name="Djao O.D."/>
            <person name="Goker M."/>
            <person name="Sikorski J."/>
            <person name="Tindall B.J."/>
            <person name="Woyke T."/>
            <person name="Bristow J."/>
            <person name="Eisen J.A."/>
            <person name="Markowitz V."/>
            <person name="Hugenholtz P."/>
            <person name="Kyrpides N.C."/>
            <person name="Klenk H.P."/>
            <person name="Mavromatis K."/>
        </authorList>
    </citation>
    <scope>NUCLEOTIDE SEQUENCE [LARGE SCALE GENOMIC DNA]</scope>
    <source>
        <strain evidence="3">ATCC 29530 / DSM 19594 / LMG 11500 / NCIMB 11436 / LSU 4</strain>
    </source>
</reference>
<dbReference type="EMBL" id="CP002859">
    <property type="protein sequence ID" value="AEI47797.1"/>
    <property type="molecule type" value="Genomic_DNA"/>
</dbReference>
<dbReference type="InterPro" id="IPR009078">
    <property type="entry name" value="Ferritin-like_SF"/>
</dbReference>
<name>A0A7U3ZII5_RUNSL</name>
<protein>
    <recommendedName>
        <fullName evidence="1">DUF2383 domain-containing protein</fullName>
    </recommendedName>
</protein>
<dbReference type="Gene3D" id="1.20.1260.10">
    <property type="match status" value="1"/>
</dbReference>
<dbReference type="InterPro" id="IPR012347">
    <property type="entry name" value="Ferritin-like"/>
</dbReference>
<dbReference type="SUPFAM" id="SSF47240">
    <property type="entry name" value="Ferritin-like"/>
    <property type="match status" value="1"/>
</dbReference>
<accession>A0A7U3ZII5</accession>
<dbReference type="InterPro" id="IPR016920">
    <property type="entry name" value="UCP029477"/>
</dbReference>
<dbReference type="Proteomes" id="UP000000493">
    <property type="component" value="Chromosome"/>
</dbReference>
<evidence type="ECO:0000313" key="3">
    <source>
        <dbReference type="Proteomes" id="UP000000493"/>
    </source>
</evidence>
<dbReference type="AlphaFoldDB" id="A0A7U3ZII5"/>
<proteinExistence type="predicted"/>
<reference evidence="3" key="1">
    <citation type="submission" date="2011-06" db="EMBL/GenBank/DDBJ databases">
        <title>The complete genome of chromosome of Runella slithyformis DSM 19594.</title>
        <authorList>
            <consortium name="US DOE Joint Genome Institute (JGI-PGF)"/>
            <person name="Lucas S."/>
            <person name="Han J."/>
            <person name="Lapidus A."/>
            <person name="Bruce D."/>
            <person name="Goodwin L."/>
            <person name="Pitluck S."/>
            <person name="Peters L."/>
            <person name="Kyrpides N."/>
            <person name="Mavromatis K."/>
            <person name="Ivanova N."/>
            <person name="Ovchinnikova G."/>
            <person name="Zhang X."/>
            <person name="Misra M."/>
            <person name="Detter J.C."/>
            <person name="Tapia R."/>
            <person name="Han C."/>
            <person name="Land M."/>
            <person name="Hauser L."/>
            <person name="Markowitz V."/>
            <person name="Cheng J.-F."/>
            <person name="Hugenholtz P."/>
            <person name="Woyke T."/>
            <person name="Wu D."/>
            <person name="Tindall B."/>
            <person name="Faehrich R."/>
            <person name="Brambilla E."/>
            <person name="Klenk H.-P."/>
            <person name="Eisen J.A."/>
        </authorList>
    </citation>
    <scope>NUCLEOTIDE SEQUENCE [LARGE SCALE GENOMIC DNA]</scope>
    <source>
        <strain evidence="3">ATCC 29530 / DSM 19594 / LMG 11500 / NCIMB 11436 / LSU 4</strain>
    </source>
</reference>
<dbReference type="InterPro" id="IPR019052">
    <property type="entry name" value="DUF2383"/>
</dbReference>
<keyword evidence="3" id="KW-1185">Reference proteome</keyword>